<keyword evidence="4" id="KW-1185">Reference proteome</keyword>
<protein>
    <recommendedName>
        <fullName evidence="2">PI4KB/PIK1 accessory domain-containing protein</fullName>
    </recommendedName>
</protein>
<proteinExistence type="predicted"/>
<accession>A0A653CKH8</accession>
<feature type="compositionally biased region" description="Polar residues" evidence="1">
    <location>
        <begin position="129"/>
        <end position="142"/>
    </location>
</feature>
<reference evidence="3 4" key="1">
    <citation type="submission" date="2019-01" db="EMBL/GenBank/DDBJ databases">
        <authorList>
            <person name="Sayadi A."/>
        </authorList>
    </citation>
    <scope>NUCLEOTIDE SEQUENCE [LARGE SCALE GENOMIC DNA]</scope>
</reference>
<sequence>MTRSMGILLPPVAQITSSASSTIVTPVSAATVTCPALTLHHRNRSLDSALQRIPEVDVTPSPECETAGNAQMGGVMGSGVGSTQKDHLEGLSSKNCTGVLSLSGTCVKKSDELASLGSDDSGILCNGSDAGSSEESNVATRESSVEFLSDKNDEDEEKKCEGTDGGSEEERRPPPKSSGLLRLLESKVFDVSMAMHYLFNSKEPGVLTYIANKMFTFEEREVDFYLPQLVCMYIQMHDVAEVIHRYLIHR</sequence>
<dbReference type="Pfam" id="PF21245">
    <property type="entry name" value="PI4KB-PIK1_PIK"/>
    <property type="match status" value="1"/>
</dbReference>
<gene>
    <name evidence="3" type="ORF">CALMAC_LOCUS9883</name>
</gene>
<dbReference type="OrthoDB" id="10264149at2759"/>
<evidence type="ECO:0000256" key="1">
    <source>
        <dbReference type="SAM" id="MobiDB-lite"/>
    </source>
</evidence>
<dbReference type="Proteomes" id="UP000410492">
    <property type="component" value="Unassembled WGS sequence"/>
</dbReference>
<feature type="domain" description="PI4KB/PIK1 accessory" evidence="2">
    <location>
        <begin position="193"/>
        <end position="250"/>
    </location>
</feature>
<organism evidence="3 4">
    <name type="scientific">Callosobruchus maculatus</name>
    <name type="common">Southern cowpea weevil</name>
    <name type="synonym">Pulse bruchid</name>
    <dbReference type="NCBI Taxonomy" id="64391"/>
    <lineage>
        <taxon>Eukaryota</taxon>
        <taxon>Metazoa</taxon>
        <taxon>Ecdysozoa</taxon>
        <taxon>Arthropoda</taxon>
        <taxon>Hexapoda</taxon>
        <taxon>Insecta</taxon>
        <taxon>Pterygota</taxon>
        <taxon>Neoptera</taxon>
        <taxon>Endopterygota</taxon>
        <taxon>Coleoptera</taxon>
        <taxon>Polyphaga</taxon>
        <taxon>Cucujiformia</taxon>
        <taxon>Chrysomeloidea</taxon>
        <taxon>Chrysomelidae</taxon>
        <taxon>Bruchinae</taxon>
        <taxon>Bruchini</taxon>
        <taxon>Callosobruchus</taxon>
    </lineage>
</organism>
<feature type="compositionally biased region" description="Basic and acidic residues" evidence="1">
    <location>
        <begin position="157"/>
        <end position="173"/>
    </location>
</feature>
<evidence type="ECO:0000259" key="2">
    <source>
        <dbReference type="Pfam" id="PF21245"/>
    </source>
</evidence>
<feature type="region of interest" description="Disordered" evidence="1">
    <location>
        <begin position="126"/>
        <end position="178"/>
    </location>
</feature>
<evidence type="ECO:0000313" key="3">
    <source>
        <dbReference type="EMBL" id="VEN48421.1"/>
    </source>
</evidence>
<evidence type="ECO:0000313" key="4">
    <source>
        <dbReference type="Proteomes" id="UP000410492"/>
    </source>
</evidence>
<dbReference type="EMBL" id="CAACVG010008096">
    <property type="protein sequence ID" value="VEN48421.1"/>
    <property type="molecule type" value="Genomic_DNA"/>
</dbReference>
<dbReference type="AlphaFoldDB" id="A0A653CKH8"/>
<name>A0A653CKH8_CALMS</name>
<dbReference type="InterPro" id="IPR049160">
    <property type="entry name" value="PI4KB-PIK1_PIK"/>
</dbReference>